<evidence type="ECO:0000256" key="8">
    <source>
        <dbReference type="ARBA" id="ARBA00022792"/>
    </source>
</evidence>
<keyword evidence="6" id="KW-0813">Transport</keyword>
<evidence type="ECO:0000256" key="4">
    <source>
        <dbReference type="ARBA" id="ARBA00008006"/>
    </source>
</evidence>
<evidence type="ECO:0000256" key="1">
    <source>
        <dbReference type="ARBA" id="ARBA00003195"/>
    </source>
</evidence>
<evidence type="ECO:0000256" key="12">
    <source>
        <dbReference type="ARBA" id="ARBA00023157"/>
    </source>
</evidence>
<dbReference type="GO" id="GO:0005758">
    <property type="term" value="C:mitochondrial intermembrane space"/>
    <property type="evidence" value="ECO:0007669"/>
    <property type="project" value="UniProtKB-SubCell"/>
</dbReference>
<evidence type="ECO:0000256" key="9">
    <source>
        <dbReference type="ARBA" id="ARBA00022982"/>
    </source>
</evidence>
<dbReference type="Proteomes" id="UP000294847">
    <property type="component" value="Chromosome 3"/>
</dbReference>
<dbReference type="PROSITE" id="PS51808">
    <property type="entry name" value="CHCH"/>
    <property type="match status" value="1"/>
</dbReference>
<keyword evidence="9" id="KW-0249">Electron transport</keyword>
<gene>
    <name evidence="14" type="ORF">PoMZ_04212</name>
</gene>
<evidence type="ECO:0000256" key="6">
    <source>
        <dbReference type="ARBA" id="ARBA00022448"/>
    </source>
</evidence>
<evidence type="ECO:0000313" key="15">
    <source>
        <dbReference type="Proteomes" id="UP000294847"/>
    </source>
</evidence>
<comment type="subcellular location">
    <subcellularLocation>
        <location evidence="3">Mitochondrion inner membrane</location>
        <topology evidence="3">Peripheral membrane protein</topology>
    </subcellularLocation>
    <subcellularLocation>
        <location evidence="2">Mitochondrion intermembrane space</location>
    </subcellularLocation>
</comment>
<sequence>MDPLSIAAFDSWCPAHLSSPLSLCYEIRTGMTKAPRDLLRVTEDICVKFATSSRRSSWCWTPLAARNPSNQVEDDEDEDDVDAMQVHSQFAKSIGPSLLSCQRELDHLEESLAPPRIVRNTPGPKSKKTFAESWGQAETVRLLQSVTRDEMDSVTALDRPAGPARLGGEPDGVRWSSLGSRLKAELQGCNQSATEIKKQQLTAQHSQLHIKMGHPVEEPPRKATREEMRDAMLPLAYRDNCANLLIPLNRCRKDTYYLPWKCENERHSYEKCQYDEFKLRVKKMDELREAKGGARSN</sequence>
<feature type="region of interest" description="Disordered" evidence="13">
    <location>
        <begin position="149"/>
        <end position="173"/>
    </location>
</feature>
<comment type="similarity">
    <text evidence="4">Belongs to the complex I NDUFB7 subunit family.</text>
</comment>
<evidence type="ECO:0000256" key="5">
    <source>
        <dbReference type="ARBA" id="ARBA00018677"/>
    </source>
</evidence>
<keyword evidence="8" id="KW-0999">Mitochondrion inner membrane</keyword>
<dbReference type="AlphaFoldDB" id="A0A4P7NC71"/>
<keyword evidence="12" id="KW-1015">Disulfide bond</keyword>
<dbReference type="Pfam" id="PF05676">
    <property type="entry name" value="NDUF_B7"/>
    <property type="match status" value="1"/>
</dbReference>
<dbReference type="GO" id="GO:0005743">
    <property type="term" value="C:mitochondrial inner membrane"/>
    <property type="evidence" value="ECO:0007669"/>
    <property type="project" value="UniProtKB-SubCell"/>
</dbReference>
<evidence type="ECO:0000256" key="11">
    <source>
        <dbReference type="ARBA" id="ARBA00023136"/>
    </source>
</evidence>
<evidence type="ECO:0000256" key="2">
    <source>
        <dbReference type="ARBA" id="ARBA00004569"/>
    </source>
</evidence>
<protein>
    <recommendedName>
        <fullName evidence="5">NADH dehydrogenase [ubiquinone] 1 beta subcomplex subunit 7</fullName>
    </recommendedName>
</protein>
<keyword evidence="7" id="KW-0679">Respiratory chain</keyword>
<organism evidence="14 15">
    <name type="scientific">Pyricularia oryzae</name>
    <name type="common">Rice blast fungus</name>
    <name type="synonym">Magnaporthe oryzae</name>
    <dbReference type="NCBI Taxonomy" id="318829"/>
    <lineage>
        <taxon>Eukaryota</taxon>
        <taxon>Fungi</taxon>
        <taxon>Dikarya</taxon>
        <taxon>Ascomycota</taxon>
        <taxon>Pezizomycotina</taxon>
        <taxon>Sordariomycetes</taxon>
        <taxon>Sordariomycetidae</taxon>
        <taxon>Magnaporthales</taxon>
        <taxon>Pyriculariaceae</taxon>
        <taxon>Pyricularia</taxon>
    </lineage>
</organism>
<comment type="function">
    <text evidence="1">Accessory subunit of the mitochondrial membrane respiratory chain NADH dehydrogenase (Complex I), that is believed not to be involved in catalysis. Complex I functions in the transfer of electrons from NADH to the respiratory chain. The immediate electron acceptor for the enzyme is believed to be ubiquinone.</text>
</comment>
<evidence type="ECO:0000313" key="14">
    <source>
        <dbReference type="EMBL" id="QBZ59251.1"/>
    </source>
</evidence>
<evidence type="ECO:0000256" key="7">
    <source>
        <dbReference type="ARBA" id="ARBA00022660"/>
    </source>
</evidence>
<evidence type="ECO:0000256" key="3">
    <source>
        <dbReference type="ARBA" id="ARBA00004637"/>
    </source>
</evidence>
<evidence type="ECO:0000256" key="10">
    <source>
        <dbReference type="ARBA" id="ARBA00023128"/>
    </source>
</evidence>
<accession>A0A4P7NC71</accession>
<proteinExistence type="inferred from homology"/>
<dbReference type="EMBL" id="CP034206">
    <property type="protein sequence ID" value="QBZ59251.1"/>
    <property type="molecule type" value="Genomic_DNA"/>
</dbReference>
<name>A0A4P7NC71_PYROR</name>
<keyword evidence="10" id="KW-0496">Mitochondrion</keyword>
<reference evidence="14 15" key="1">
    <citation type="journal article" date="2019" name="Mol. Biol. Evol.">
        <title>Blast fungal genomes show frequent chromosomal changes, gene gains and losses, and effector gene turnover.</title>
        <authorList>
            <person name="Gomez Luciano L.B."/>
            <person name="Jason Tsai I."/>
            <person name="Chuma I."/>
            <person name="Tosa Y."/>
            <person name="Chen Y.H."/>
            <person name="Li J.Y."/>
            <person name="Li M.Y."/>
            <person name="Jade Lu M.Y."/>
            <person name="Nakayashiki H."/>
            <person name="Li W.H."/>
        </authorList>
    </citation>
    <scope>NUCLEOTIDE SEQUENCE [LARGE SCALE GENOMIC DNA]</scope>
    <source>
        <strain evidence="14">MZ5-1-6</strain>
    </source>
</reference>
<dbReference type="InterPro" id="IPR008698">
    <property type="entry name" value="NDUB7"/>
</dbReference>
<dbReference type="PANTHER" id="PTHR20900:SF0">
    <property type="entry name" value="NADH DEHYDROGENASE [UBIQUINONE] 1 BETA SUBCOMPLEX SUBUNIT 7"/>
    <property type="match status" value="1"/>
</dbReference>
<dbReference type="PANTHER" id="PTHR20900">
    <property type="entry name" value="NADH:UBIQUINONE OXIDOREDUCTASE B18-LIKE SUBUNIT"/>
    <property type="match status" value="1"/>
</dbReference>
<evidence type="ECO:0000256" key="13">
    <source>
        <dbReference type="SAM" id="MobiDB-lite"/>
    </source>
</evidence>
<keyword evidence="11" id="KW-0472">Membrane</keyword>